<dbReference type="PANTHER" id="PTHR37984">
    <property type="entry name" value="PROTEIN CBG26694"/>
    <property type="match status" value="1"/>
</dbReference>
<dbReference type="SUPFAM" id="SSF56672">
    <property type="entry name" value="DNA/RNA polymerases"/>
    <property type="match status" value="1"/>
</dbReference>
<gene>
    <name evidence="8" type="ORF">EPUS_09504</name>
</gene>
<dbReference type="InterPro" id="IPR050951">
    <property type="entry name" value="Retrovirus_Pol_polyprotein"/>
</dbReference>
<dbReference type="FunFam" id="3.30.70.270:FF:000020">
    <property type="entry name" value="Transposon Tf2-6 polyprotein-like Protein"/>
    <property type="match status" value="1"/>
</dbReference>
<sequence>MDTTATPIAIGAIAFNHLSKRRDCEVFAVSLRDIEKALKPKETIDPRTRLPEQYHEFLSLFDKAAADKLPPHRPGVDHKIELLPNTEPPSGALYGMSRNELEVLDKTLKDYLSKNFIRASKSPAAAPVLFVKKPGGGLRFCVDYRGLNAITVKNRYPIPLIQETLDKLCKAMWYTKLDIVAAFHRIRMAHGDEWKTAFRTRTGLYEWNVVPFGLCNAPASFQNYVNDALGKDILDRFVSAYLDDILIFSNSLKEHRQHVKTVLGRLAVAGLQLDIGKCEFEVHETKYLGMIIQSRSEDGKPGQIRMDPEKIAAIRDWEKPNNVKDIQSFIGFANFYRQFIKGFSKIALPLTKLTRKDVPFNWGEEARKAFQTLKDMFTSSPVLQHFDPDLPCTVETDASDDACGGVLFQPNNEGILQPVAYFSKRHAPAESNYEIYDKELMAIVRAFEEWRPELEGSQEPVQVVTDHRNLEYFMSSKQLSRRQARWSEFLSRFDFVIKYRPGSQCRADGLSRRPQDKATDANDDRKKFLEQVVLKPKNLDPQISEPIPVCPIRPTRVLRRHERLPELGESPDAITDNTTALRTTNPQPRTILEEDITAAYQNLAREDPCRVTRQQVLSGVRRSLMVTLADCSVENNKLYYPDDAYGFPKTKN</sequence>
<dbReference type="Gene3D" id="3.30.70.270">
    <property type="match status" value="2"/>
</dbReference>
<dbReference type="Pfam" id="PF00078">
    <property type="entry name" value="RVT_1"/>
    <property type="match status" value="1"/>
</dbReference>
<evidence type="ECO:0000256" key="3">
    <source>
        <dbReference type="ARBA" id="ARBA00022722"/>
    </source>
</evidence>
<dbReference type="PANTHER" id="PTHR37984:SF5">
    <property type="entry name" value="PROTEIN NYNRIN-LIKE"/>
    <property type="match status" value="1"/>
</dbReference>
<keyword evidence="9" id="KW-1185">Reference proteome</keyword>
<dbReference type="GeneID" id="19244293"/>
<evidence type="ECO:0000256" key="6">
    <source>
        <dbReference type="ARBA" id="ARBA00022918"/>
    </source>
</evidence>
<evidence type="ECO:0000256" key="4">
    <source>
        <dbReference type="ARBA" id="ARBA00022759"/>
    </source>
</evidence>
<dbReference type="eggNOG" id="KOG0017">
    <property type="taxonomic scope" value="Eukaryota"/>
</dbReference>
<dbReference type="InterPro" id="IPR000477">
    <property type="entry name" value="RT_dom"/>
</dbReference>
<evidence type="ECO:0000256" key="1">
    <source>
        <dbReference type="ARBA" id="ARBA00022679"/>
    </source>
</evidence>
<dbReference type="CDD" id="cd01647">
    <property type="entry name" value="RT_LTR"/>
    <property type="match status" value="1"/>
</dbReference>
<dbReference type="InterPro" id="IPR043128">
    <property type="entry name" value="Rev_trsase/Diguanyl_cyclase"/>
</dbReference>
<evidence type="ECO:0000259" key="7">
    <source>
        <dbReference type="PROSITE" id="PS50878"/>
    </source>
</evidence>
<dbReference type="OrthoDB" id="4499277at2759"/>
<keyword evidence="1" id="KW-0808">Transferase</keyword>
<reference evidence="9" key="1">
    <citation type="journal article" date="2014" name="BMC Genomics">
        <title>Genome characteristics reveal the impact of lichenization on lichen-forming fungus Endocarpon pusillum Hedwig (Verrucariales, Ascomycota).</title>
        <authorList>
            <person name="Wang Y.-Y."/>
            <person name="Liu B."/>
            <person name="Zhang X.-Y."/>
            <person name="Zhou Q.-M."/>
            <person name="Zhang T."/>
            <person name="Li H."/>
            <person name="Yu Y.-F."/>
            <person name="Zhang X.-L."/>
            <person name="Hao X.-Y."/>
            <person name="Wang M."/>
            <person name="Wang L."/>
            <person name="Wei J.-C."/>
        </authorList>
    </citation>
    <scope>NUCLEOTIDE SEQUENCE [LARGE SCALE GENOMIC DNA]</scope>
    <source>
        <strain evidence="9">Z07020 / HMAS-L-300199</strain>
    </source>
</reference>
<dbReference type="PROSITE" id="PS50878">
    <property type="entry name" value="RT_POL"/>
    <property type="match status" value="1"/>
</dbReference>
<dbReference type="CDD" id="cd09274">
    <property type="entry name" value="RNase_HI_RT_Ty3"/>
    <property type="match status" value="1"/>
</dbReference>
<proteinExistence type="predicted"/>
<evidence type="ECO:0000313" key="9">
    <source>
        <dbReference type="Proteomes" id="UP000019373"/>
    </source>
</evidence>
<dbReference type="Pfam" id="PF17917">
    <property type="entry name" value="RT_RNaseH"/>
    <property type="match status" value="1"/>
</dbReference>
<dbReference type="OMA" id="RPGVDHK"/>
<keyword evidence="4" id="KW-0255">Endonuclease</keyword>
<dbReference type="EMBL" id="KE721490">
    <property type="protein sequence ID" value="ERF68926.1"/>
    <property type="molecule type" value="Genomic_DNA"/>
</dbReference>
<feature type="domain" description="Reverse transcriptase" evidence="7">
    <location>
        <begin position="112"/>
        <end position="292"/>
    </location>
</feature>
<dbReference type="RefSeq" id="XP_007805427.1">
    <property type="nucleotide sequence ID" value="XM_007807236.1"/>
</dbReference>
<evidence type="ECO:0000256" key="5">
    <source>
        <dbReference type="ARBA" id="ARBA00022801"/>
    </source>
</evidence>
<dbReference type="Proteomes" id="UP000019373">
    <property type="component" value="Unassembled WGS sequence"/>
</dbReference>
<keyword evidence="6" id="KW-0695">RNA-directed DNA polymerase</keyword>
<keyword evidence="3" id="KW-0540">Nuclease</keyword>
<keyword evidence="2" id="KW-0548">Nucleotidyltransferase</keyword>
<dbReference type="HOGENOM" id="CLU_000384_33_4_1"/>
<evidence type="ECO:0000313" key="8">
    <source>
        <dbReference type="EMBL" id="ERF68926.1"/>
    </source>
</evidence>
<dbReference type="Gene3D" id="3.10.10.10">
    <property type="entry name" value="HIV Type 1 Reverse Transcriptase, subunit A, domain 1"/>
    <property type="match status" value="1"/>
</dbReference>
<dbReference type="InterPro" id="IPR043502">
    <property type="entry name" value="DNA/RNA_pol_sf"/>
</dbReference>
<evidence type="ECO:0000256" key="2">
    <source>
        <dbReference type="ARBA" id="ARBA00022695"/>
    </source>
</evidence>
<dbReference type="GO" id="GO:0004519">
    <property type="term" value="F:endonuclease activity"/>
    <property type="evidence" value="ECO:0007669"/>
    <property type="project" value="UniProtKB-KW"/>
</dbReference>
<protein>
    <recommendedName>
        <fullName evidence="7">Reverse transcriptase domain-containing protein</fullName>
    </recommendedName>
</protein>
<dbReference type="GO" id="GO:0016787">
    <property type="term" value="F:hydrolase activity"/>
    <property type="evidence" value="ECO:0007669"/>
    <property type="project" value="UniProtKB-KW"/>
</dbReference>
<dbReference type="InterPro" id="IPR041373">
    <property type="entry name" value="RT_RNaseH"/>
</dbReference>
<dbReference type="AlphaFoldDB" id="U1GB49"/>
<name>U1GB49_ENDPU</name>
<keyword evidence="5" id="KW-0378">Hydrolase</keyword>
<accession>U1GB49</accession>
<organism evidence="8 9">
    <name type="scientific">Endocarpon pusillum (strain Z07020 / HMAS-L-300199)</name>
    <name type="common">Lichen-forming fungus</name>
    <dbReference type="NCBI Taxonomy" id="1263415"/>
    <lineage>
        <taxon>Eukaryota</taxon>
        <taxon>Fungi</taxon>
        <taxon>Dikarya</taxon>
        <taxon>Ascomycota</taxon>
        <taxon>Pezizomycotina</taxon>
        <taxon>Eurotiomycetes</taxon>
        <taxon>Chaetothyriomycetidae</taxon>
        <taxon>Verrucariales</taxon>
        <taxon>Verrucariaceae</taxon>
        <taxon>Endocarpon</taxon>
    </lineage>
</organism>
<dbReference type="GO" id="GO:0003964">
    <property type="term" value="F:RNA-directed DNA polymerase activity"/>
    <property type="evidence" value="ECO:0007669"/>
    <property type="project" value="UniProtKB-KW"/>
</dbReference>